<dbReference type="STRING" id="105696.A0A1Y2M8Y5"/>
<evidence type="ECO:0000313" key="2">
    <source>
        <dbReference type="EMBL" id="OSS52259.1"/>
    </source>
</evidence>
<name>A0A1Y2M8Y5_EPING</name>
<protein>
    <submittedName>
        <fullName evidence="2">Uncharacterized protein</fullName>
    </submittedName>
</protein>
<dbReference type="PANTHER" id="PTHR37012:SF2">
    <property type="entry name" value="BZIP DOMAIN-CONTAINING PROTEIN-RELATED"/>
    <property type="match status" value="1"/>
</dbReference>
<gene>
    <name evidence="2" type="ORF">B5807_02307</name>
</gene>
<organism evidence="2 3">
    <name type="scientific">Epicoccum nigrum</name>
    <name type="common">Soil fungus</name>
    <name type="synonym">Epicoccum purpurascens</name>
    <dbReference type="NCBI Taxonomy" id="105696"/>
    <lineage>
        <taxon>Eukaryota</taxon>
        <taxon>Fungi</taxon>
        <taxon>Dikarya</taxon>
        <taxon>Ascomycota</taxon>
        <taxon>Pezizomycotina</taxon>
        <taxon>Dothideomycetes</taxon>
        <taxon>Pleosporomycetidae</taxon>
        <taxon>Pleosporales</taxon>
        <taxon>Pleosporineae</taxon>
        <taxon>Didymellaceae</taxon>
        <taxon>Epicoccum</taxon>
    </lineage>
</organism>
<dbReference type="InParanoid" id="A0A1Y2M8Y5"/>
<dbReference type="Proteomes" id="UP000193240">
    <property type="component" value="Unassembled WGS sequence"/>
</dbReference>
<dbReference type="AlphaFoldDB" id="A0A1Y2M8Y5"/>
<keyword evidence="3" id="KW-1185">Reference proteome</keyword>
<evidence type="ECO:0000313" key="3">
    <source>
        <dbReference type="Proteomes" id="UP000193240"/>
    </source>
</evidence>
<proteinExistence type="predicted"/>
<reference evidence="2 3" key="1">
    <citation type="journal article" date="2017" name="Genome Announc.">
        <title>Genome sequence of the saprophytic ascomycete Epicoccum nigrum ICMP 19927 strain isolated from New Zealand.</title>
        <authorList>
            <person name="Fokin M."/>
            <person name="Fleetwood D."/>
            <person name="Weir B.S."/>
            <person name="Villas-Boas S.G."/>
        </authorList>
    </citation>
    <scope>NUCLEOTIDE SEQUENCE [LARGE SCALE GENOMIC DNA]</scope>
    <source>
        <strain evidence="2 3">ICMP 19927</strain>
    </source>
</reference>
<dbReference type="EMBL" id="KZ107839">
    <property type="protein sequence ID" value="OSS52259.1"/>
    <property type="molecule type" value="Genomic_DNA"/>
</dbReference>
<accession>A0A1Y2M8Y5</accession>
<dbReference type="PANTHER" id="PTHR37012">
    <property type="entry name" value="B-ZIP TRANSCRIPTION FACTOR (EUROFUNG)-RELATED"/>
    <property type="match status" value="1"/>
</dbReference>
<feature type="region of interest" description="Disordered" evidence="1">
    <location>
        <begin position="122"/>
        <end position="143"/>
    </location>
</feature>
<sequence>MLARLRLGEAVKDIVRGPGTAATVWQGTGMLPSATFSTSKSSSDPTIKSLHKFLVSSDDLDVVTKLGASELQENVGFLSVLFQQDEFSKTLKEHGRYTGEDISTPKTVIRAGILLRTANLRSPDNCEETPRNDYEPAADMPSQSTYPKVRDGLIMVPSCQVFPGEIASRGYHGLPSSNTLIPSWALMCINRKSRSDPIDSAFRSINKAATDSICKGTPASEVFGNYPDIAALLSEKGHKNASLLSQWAASMVHSTLKKGNDFTCFADMYVLWSLMRWMIAPSQQTYEAVPEWLRPTPNQLFIPHIHILDFVIWPKLREFAVSTPRMQENMEWLLDLSNNIKCHWPFRIEEATYKDANTGLTMLTDQAKEHMATLSNWSVGPTFRAYLPNADLYVSVRSDYE</sequence>
<dbReference type="Pfam" id="PF11905">
    <property type="entry name" value="DUF3425"/>
    <property type="match status" value="1"/>
</dbReference>
<evidence type="ECO:0000256" key="1">
    <source>
        <dbReference type="SAM" id="MobiDB-lite"/>
    </source>
</evidence>
<dbReference type="InterPro" id="IPR021833">
    <property type="entry name" value="DUF3425"/>
</dbReference>